<dbReference type="Proteomes" id="UP000261540">
    <property type="component" value="Unplaced"/>
</dbReference>
<evidence type="ECO:0000256" key="2">
    <source>
        <dbReference type="ARBA" id="ARBA00022679"/>
    </source>
</evidence>
<keyword evidence="5" id="KW-0863">Zinc-finger</keyword>
<dbReference type="PANTHER" id="PTHR22770:SF47">
    <property type="entry name" value="E3 UBIQUITIN-PROTEIN LIGASE RNF216"/>
    <property type="match status" value="1"/>
</dbReference>
<feature type="domain" description="CUE" evidence="9">
    <location>
        <begin position="286"/>
        <end position="330"/>
    </location>
</feature>
<keyword evidence="6" id="KW-0833">Ubl conjugation pathway</keyword>
<keyword evidence="4" id="KW-0677">Repeat</keyword>
<comment type="pathway">
    <text evidence="1">Protein modification; protein ubiquitination.</text>
</comment>
<dbReference type="CDD" id="cd20339">
    <property type="entry name" value="BRcat_RBR_RNF216"/>
    <property type="match status" value="1"/>
</dbReference>
<dbReference type="CDD" id="cd20353">
    <property type="entry name" value="Rcat_RBR_RNF216"/>
    <property type="match status" value="1"/>
</dbReference>
<evidence type="ECO:0000259" key="9">
    <source>
        <dbReference type="PROSITE" id="PS51140"/>
    </source>
</evidence>
<dbReference type="FunFam" id="3.30.40.10:FF:000249">
    <property type="entry name" value="E3 ubiquitin-protein ligase RNF216 isoform X1"/>
    <property type="match status" value="1"/>
</dbReference>
<organism evidence="11 12">
    <name type="scientific">Paramormyrops kingsleyae</name>
    <dbReference type="NCBI Taxonomy" id="1676925"/>
    <lineage>
        <taxon>Eukaryota</taxon>
        <taxon>Metazoa</taxon>
        <taxon>Chordata</taxon>
        <taxon>Craniata</taxon>
        <taxon>Vertebrata</taxon>
        <taxon>Euteleostomi</taxon>
        <taxon>Actinopterygii</taxon>
        <taxon>Neopterygii</taxon>
        <taxon>Teleostei</taxon>
        <taxon>Osteoglossocephala</taxon>
        <taxon>Osteoglossomorpha</taxon>
        <taxon>Osteoglossiformes</taxon>
        <taxon>Mormyridae</taxon>
        <taxon>Paramormyrops</taxon>
    </lineage>
</organism>
<reference evidence="11" key="2">
    <citation type="submission" date="2025-09" db="UniProtKB">
        <authorList>
            <consortium name="Ensembl"/>
        </authorList>
    </citation>
    <scope>IDENTIFICATION</scope>
</reference>
<evidence type="ECO:0000256" key="5">
    <source>
        <dbReference type="ARBA" id="ARBA00022771"/>
    </source>
</evidence>
<dbReference type="InterPro" id="IPR058758">
    <property type="entry name" value="UBA_RNF216"/>
</dbReference>
<feature type="region of interest" description="Disordered" evidence="8">
    <location>
        <begin position="756"/>
        <end position="775"/>
    </location>
</feature>
<dbReference type="GO" id="GO:0043130">
    <property type="term" value="F:ubiquitin binding"/>
    <property type="evidence" value="ECO:0007669"/>
    <property type="project" value="InterPro"/>
</dbReference>
<dbReference type="SUPFAM" id="SSF57850">
    <property type="entry name" value="RING/U-box"/>
    <property type="match status" value="3"/>
</dbReference>
<accession>A0A3B3SFI6</accession>
<keyword evidence="2" id="KW-0808">Transferase</keyword>
<keyword evidence="3" id="KW-0479">Metal-binding</keyword>
<feature type="domain" description="RING-type" evidence="10">
    <location>
        <begin position="515"/>
        <end position="732"/>
    </location>
</feature>
<keyword evidence="7" id="KW-0862">Zinc</keyword>
<dbReference type="Gene3D" id="1.20.120.1750">
    <property type="match status" value="1"/>
</dbReference>
<dbReference type="AlphaFoldDB" id="A0A3B3SFI6"/>
<feature type="region of interest" description="Disordered" evidence="8">
    <location>
        <begin position="49"/>
        <end position="246"/>
    </location>
</feature>
<dbReference type="InterPro" id="IPR051628">
    <property type="entry name" value="LUBAC_E3_Ligases"/>
</dbReference>
<dbReference type="Ensembl" id="ENSPKIT00000009969.1">
    <property type="protein sequence ID" value="ENSPKIP00000029178.1"/>
    <property type="gene ID" value="ENSPKIG00000010505.1"/>
</dbReference>
<evidence type="ECO:0000256" key="7">
    <source>
        <dbReference type="ARBA" id="ARBA00022833"/>
    </source>
</evidence>
<evidence type="ECO:0000256" key="3">
    <source>
        <dbReference type="ARBA" id="ARBA00022723"/>
    </source>
</evidence>
<feature type="compositionally biased region" description="Basic and acidic residues" evidence="8">
    <location>
        <begin position="95"/>
        <end position="105"/>
    </location>
</feature>
<dbReference type="GO" id="GO:0008270">
    <property type="term" value="F:zinc ion binding"/>
    <property type="evidence" value="ECO:0007669"/>
    <property type="project" value="UniProtKB-KW"/>
</dbReference>
<evidence type="ECO:0000313" key="11">
    <source>
        <dbReference type="Ensembl" id="ENSPKIP00000029178.1"/>
    </source>
</evidence>
<dbReference type="InterPro" id="IPR047545">
    <property type="entry name" value="BRcat_RBR_RNF216"/>
</dbReference>
<dbReference type="Gene3D" id="3.30.40.10">
    <property type="entry name" value="Zinc/RING finger domain, C3HC4 (zinc finger)"/>
    <property type="match status" value="1"/>
</dbReference>
<dbReference type="PROSITE" id="PS51140">
    <property type="entry name" value="CUE"/>
    <property type="match status" value="1"/>
</dbReference>
<dbReference type="InterPro" id="IPR044066">
    <property type="entry name" value="TRIAD_supradom"/>
</dbReference>
<dbReference type="PANTHER" id="PTHR22770">
    <property type="entry name" value="UBIQUITIN CONJUGATING ENZYME 7 INTERACTING PROTEIN-RELATED"/>
    <property type="match status" value="1"/>
</dbReference>
<evidence type="ECO:0000256" key="1">
    <source>
        <dbReference type="ARBA" id="ARBA00004906"/>
    </source>
</evidence>
<dbReference type="CDD" id="cd16630">
    <property type="entry name" value="RING-HC_RBR_RNF216"/>
    <property type="match status" value="1"/>
</dbReference>
<dbReference type="STRING" id="1676925.ENSPKIP00000029178"/>
<evidence type="ECO:0000313" key="12">
    <source>
        <dbReference type="Proteomes" id="UP000261540"/>
    </source>
</evidence>
<dbReference type="Pfam" id="PF26200">
    <property type="entry name" value="Rcat_RNF216"/>
    <property type="match status" value="1"/>
</dbReference>
<dbReference type="InterPro" id="IPR003892">
    <property type="entry name" value="CUE"/>
</dbReference>
<name>A0A3B3SFI6_9TELE</name>
<feature type="compositionally biased region" description="Acidic residues" evidence="8">
    <location>
        <begin position="57"/>
        <end position="67"/>
    </location>
</feature>
<evidence type="ECO:0000256" key="4">
    <source>
        <dbReference type="ARBA" id="ARBA00022737"/>
    </source>
</evidence>
<evidence type="ECO:0000259" key="10">
    <source>
        <dbReference type="PROSITE" id="PS51873"/>
    </source>
</evidence>
<evidence type="ECO:0000256" key="8">
    <source>
        <dbReference type="SAM" id="MobiDB-lite"/>
    </source>
</evidence>
<sequence length="877" mass="98110">MADGADEEEVIHLASFHTHRGQDGKAKFDTSITISDDSDDELLTFATNHTIQSKSEAEDEDEEEDVVILEPQAPLRPSVIRPAAPWGRVRSQRSRPADGKDKASAESKAQSSNHHAQPEHRRNTLSVLIEDRNAAPSTSNARLTPGPDPVPASGAAPEEENPTSSGHHADPHGEVLGVAAPESIGPLGAELESVADSQPRPGRSLDIAAAPSQERPAEPPQVGQTPATPPSLLHPASDAAEAATQQDALPEPAMVHPLGAEARPEDERPGPSAANKDHGLWYDQETLSTLVKGVMDLFPDVEEAFIADLIRRHDLKDLNLICNFLLENPEYPKNERISVLNQHTSILLEANDNEMQEKENYFEFSKLGTVDHRVLLQAADLLMGDFKMLSSLDIKWALNSLKGHYAITRKALSGALKKWREHSAEPSGKKRRRKEMNQFSYIDFKFEQGSTKLERRMFFLENKRRYWRSYDKKSLHPSLQKEIKFYEQKAKEMAEHEDFLLALQMNEEQYQKDGQLIECRCCYGEFAFEDLTQCTDGHLFCKECLVKYAQEAVFGSGRSELSCMDGSCTCMFPTSELEKVLPENILYKYYERQAEEAVAATCADELVRCPFCNFPALLDKGISLFSCPNPRCRKETCRNCHVLWKDHVDKTCEEVQERDEIRLRVTFEEKMTAARVRKCHKCGMGLVKSEGCNRMSCRCGAFMCYLCREPINGYNHFCQHARSPGAQCRHCKKCSLWTDPTQDDERIIQEIQREAEAELQKKNSGESPPPTRSSLLAPPHLLTALSLPSQTTKGSAWALPQNPSQTRFLALLLQSCQCIWSPRCRQEAPLTATTRGCWCPLRSCCLACPPSPSTCSPSPPPMCRHCPTCPSTMSSPT</sequence>
<dbReference type="InterPro" id="IPR013083">
    <property type="entry name" value="Znf_RING/FYVE/PHD"/>
</dbReference>
<proteinExistence type="predicted"/>
<dbReference type="GO" id="GO:0016740">
    <property type="term" value="F:transferase activity"/>
    <property type="evidence" value="ECO:0007669"/>
    <property type="project" value="UniProtKB-KW"/>
</dbReference>
<dbReference type="GeneTree" id="ENSGT00510000048032"/>
<evidence type="ECO:0000256" key="6">
    <source>
        <dbReference type="ARBA" id="ARBA00022786"/>
    </source>
</evidence>
<keyword evidence="12" id="KW-1185">Reference proteome</keyword>
<dbReference type="Pfam" id="PF26112">
    <property type="entry name" value="UBA_RNF216"/>
    <property type="match status" value="1"/>
</dbReference>
<dbReference type="Pfam" id="PF26191">
    <property type="entry name" value="RING-HC_RBR_RNF216"/>
    <property type="match status" value="1"/>
</dbReference>
<dbReference type="InterPro" id="IPR047546">
    <property type="entry name" value="Rcat_RBR_RNF216"/>
</dbReference>
<dbReference type="InterPro" id="IPR047544">
    <property type="entry name" value="RING-HC_RBR_RNF216"/>
</dbReference>
<reference evidence="11" key="1">
    <citation type="submission" date="2025-08" db="UniProtKB">
        <authorList>
            <consortium name="Ensembl"/>
        </authorList>
    </citation>
    <scope>IDENTIFICATION</scope>
</reference>
<dbReference type="PROSITE" id="PS51873">
    <property type="entry name" value="TRIAD"/>
    <property type="match status" value="1"/>
</dbReference>
<protein>
    <submittedName>
        <fullName evidence="11">Ring finger protein 216</fullName>
    </submittedName>
</protein>